<reference evidence="2 3" key="1">
    <citation type="submission" date="2019-10" db="EMBL/GenBank/DDBJ databases">
        <title>Gracilibacillus salitolerans sp. nov., a moderate halophile isolated from a saline soil in northwest China.</title>
        <authorList>
            <person name="Gan L."/>
        </authorList>
    </citation>
    <scope>NUCLEOTIDE SEQUENCE [LARGE SCALE GENOMIC DNA]</scope>
    <source>
        <strain evidence="2 3">TP2-8</strain>
    </source>
</reference>
<keyword evidence="2" id="KW-0378">Hydrolase</keyword>
<evidence type="ECO:0000313" key="2">
    <source>
        <dbReference type="EMBL" id="MRI67255.1"/>
    </source>
</evidence>
<sequence>MNLHQRSLRTVITVIKLKWRYIMYSSNYIQSKDGINLFYQTWTPSHPKAVIIIVHGAGEHSGRYQPITAQCVNHEIAVVAPDLRGFGQSDGARGHINTFQEYIDDLHTLVEWVSAQFQHMPIFLFGHSLGGLIVIRYSQIYAYETNGVILSSPALALRFELPSFSKKILAVASSVLPNLSIRPNKWERIFRAITSLEPYLPKKKELKKDPLMTSQYTPRWLFELIQNGVDAIAEAALFQFPVLFVYDQKDPIIHPRFIQDFFHSVSIPDKHFVTFNDGFHHPLQAHYRDLALDNVMQWINKRL</sequence>
<evidence type="ECO:0000259" key="1">
    <source>
        <dbReference type="Pfam" id="PF12146"/>
    </source>
</evidence>
<dbReference type="AlphaFoldDB" id="A0A6N7R1H7"/>
<accession>A0A6N7R1H7</accession>
<dbReference type="PANTHER" id="PTHR11614">
    <property type="entry name" value="PHOSPHOLIPASE-RELATED"/>
    <property type="match status" value="1"/>
</dbReference>
<evidence type="ECO:0000313" key="3">
    <source>
        <dbReference type="Proteomes" id="UP000435187"/>
    </source>
</evidence>
<protein>
    <submittedName>
        <fullName evidence="2">Alpha/beta fold hydrolase</fullName>
    </submittedName>
</protein>
<dbReference type="InterPro" id="IPR022742">
    <property type="entry name" value="Hydrolase_4"/>
</dbReference>
<dbReference type="SUPFAM" id="SSF53474">
    <property type="entry name" value="alpha/beta-Hydrolases"/>
    <property type="match status" value="1"/>
</dbReference>
<dbReference type="InterPro" id="IPR000073">
    <property type="entry name" value="AB_hydrolase_1"/>
</dbReference>
<dbReference type="GO" id="GO:0016787">
    <property type="term" value="F:hydrolase activity"/>
    <property type="evidence" value="ECO:0007669"/>
    <property type="project" value="UniProtKB-KW"/>
</dbReference>
<dbReference type="EMBL" id="WJEE01000028">
    <property type="protein sequence ID" value="MRI67255.1"/>
    <property type="molecule type" value="Genomic_DNA"/>
</dbReference>
<dbReference type="InterPro" id="IPR051044">
    <property type="entry name" value="MAG_DAG_Lipase"/>
</dbReference>
<comment type="caution">
    <text evidence="2">The sequence shown here is derived from an EMBL/GenBank/DDBJ whole genome shotgun (WGS) entry which is preliminary data.</text>
</comment>
<name>A0A6N7R1H7_9BACI</name>
<dbReference type="PRINTS" id="PR00111">
    <property type="entry name" value="ABHYDROLASE"/>
</dbReference>
<dbReference type="InterPro" id="IPR029058">
    <property type="entry name" value="AB_hydrolase_fold"/>
</dbReference>
<organism evidence="2 3">
    <name type="scientific">Gracilibacillus thailandensis</name>
    <dbReference type="NCBI Taxonomy" id="563735"/>
    <lineage>
        <taxon>Bacteria</taxon>
        <taxon>Bacillati</taxon>
        <taxon>Bacillota</taxon>
        <taxon>Bacilli</taxon>
        <taxon>Bacillales</taxon>
        <taxon>Bacillaceae</taxon>
        <taxon>Gracilibacillus</taxon>
    </lineage>
</organism>
<dbReference type="Gene3D" id="3.40.50.1820">
    <property type="entry name" value="alpha/beta hydrolase"/>
    <property type="match status" value="1"/>
</dbReference>
<keyword evidence="3" id="KW-1185">Reference proteome</keyword>
<proteinExistence type="predicted"/>
<feature type="domain" description="Serine aminopeptidase S33" evidence="1">
    <location>
        <begin position="46"/>
        <end position="283"/>
    </location>
</feature>
<dbReference type="Proteomes" id="UP000435187">
    <property type="component" value="Unassembled WGS sequence"/>
</dbReference>
<gene>
    <name evidence="2" type="ORF">GH885_13015</name>
</gene>
<dbReference type="Pfam" id="PF12146">
    <property type="entry name" value="Hydrolase_4"/>
    <property type="match status" value="1"/>
</dbReference>